<protein>
    <recommendedName>
        <fullName evidence="2">Restriction endonuclease type IV Mrr domain-containing protein</fullName>
    </recommendedName>
</protein>
<dbReference type="GO" id="GO:0009307">
    <property type="term" value="P:DNA restriction-modification system"/>
    <property type="evidence" value="ECO:0007669"/>
    <property type="project" value="InterPro"/>
</dbReference>
<accession>A0A2R4VPI4</accession>
<evidence type="ECO:0000313" key="3">
    <source>
        <dbReference type="EMBL" id="AWB06354.1"/>
    </source>
</evidence>
<dbReference type="PANTHER" id="PTHR30015">
    <property type="entry name" value="MRR RESTRICTION SYSTEM PROTEIN"/>
    <property type="match status" value="1"/>
</dbReference>
<keyword evidence="1" id="KW-0175">Coiled coil</keyword>
<dbReference type="OrthoDB" id="8456870at2"/>
<dbReference type="PANTHER" id="PTHR30015:SF7">
    <property type="entry name" value="TYPE IV METHYL-DIRECTED RESTRICTION ENZYME ECOKMRR"/>
    <property type="match status" value="1"/>
</dbReference>
<dbReference type="Gene3D" id="3.40.1350.10">
    <property type="match status" value="1"/>
</dbReference>
<dbReference type="SUPFAM" id="SSF52980">
    <property type="entry name" value="Restriction endonuclease-like"/>
    <property type="match status" value="1"/>
</dbReference>
<evidence type="ECO:0000259" key="2">
    <source>
        <dbReference type="Pfam" id="PF04471"/>
    </source>
</evidence>
<dbReference type="KEGG" id="ahu:A6A40_14655"/>
<dbReference type="InterPro" id="IPR007560">
    <property type="entry name" value="Restrct_endonuc_IV_Mrr"/>
</dbReference>
<feature type="domain" description="Restriction endonuclease type IV Mrr" evidence="2">
    <location>
        <begin position="8"/>
        <end position="119"/>
    </location>
</feature>
<dbReference type="GO" id="GO:0003677">
    <property type="term" value="F:DNA binding"/>
    <property type="evidence" value="ECO:0007669"/>
    <property type="project" value="InterPro"/>
</dbReference>
<dbReference type="AlphaFoldDB" id="A0A2R4VPI4"/>
<sequence length="273" mass="31047">MNGQPTPEWREFQHAVAAVFNAAGCDVRIEHPVEGARGIHNVDVAVYFKKHGIECLWIVECKFWNTPVPKEKVLTLQTIVADCGADRGLMVSKCGFQSGAVRAANKTNITLTNLEDLSSYIDDKMMEIESLRRQLADAQEQLDDYLCPHCGASLSERTEIPYNDKHSGMIEIFECGYQRDGAMIRPCPFSDEFPRLDEFDMQIHMENGWYLCFPKPTTDKSRKVRLQTGRGSTENEARAMVAEHYAYLTTPLGQEFRGRWIFRSGQRKPDASE</sequence>
<evidence type="ECO:0000313" key="4">
    <source>
        <dbReference type="Proteomes" id="UP000077405"/>
    </source>
</evidence>
<name>A0A2R4VPI4_9PROT</name>
<dbReference type="GO" id="GO:0015666">
    <property type="term" value="F:restriction endodeoxyribonuclease activity"/>
    <property type="evidence" value="ECO:0007669"/>
    <property type="project" value="TreeGrafter"/>
</dbReference>
<gene>
    <name evidence="3" type="ORF">A6A40_14655</name>
</gene>
<proteinExistence type="predicted"/>
<dbReference type="InterPro" id="IPR011335">
    <property type="entry name" value="Restrct_endonuc-II-like"/>
</dbReference>
<dbReference type="Proteomes" id="UP000077405">
    <property type="component" value="Chromosome"/>
</dbReference>
<organism evidence="3 4">
    <name type="scientific">Azospirillum humicireducens</name>
    <dbReference type="NCBI Taxonomy" id="1226968"/>
    <lineage>
        <taxon>Bacteria</taxon>
        <taxon>Pseudomonadati</taxon>
        <taxon>Pseudomonadota</taxon>
        <taxon>Alphaproteobacteria</taxon>
        <taxon>Rhodospirillales</taxon>
        <taxon>Azospirillaceae</taxon>
        <taxon>Azospirillum</taxon>
    </lineage>
</organism>
<dbReference type="EMBL" id="CP015285">
    <property type="protein sequence ID" value="AWB06354.1"/>
    <property type="molecule type" value="Genomic_DNA"/>
</dbReference>
<dbReference type="RefSeq" id="WP_082860714.1">
    <property type="nucleotide sequence ID" value="NZ_CP015285.1"/>
</dbReference>
<reference evidence="3 4" key="1">
    <citation type="journal article" date="2013" name="Int. J. Syst. Evol. Microbiol.">
        <title>Azospirillum humicireducens sp. nov., a nitrogen-fixing bacterium isolated from a microbial fuel cell.</title>
        <authorList>
            <person name="Zhou S."/>
            <person name="Han L."/>
            <person name="Wang Y."/>
            <person name="Yang G."/>
            <person name="Zhuang L."/>
            <person name="Hu P."/>
        </authorList>
    </citation>
    <scope>NUCLEOTIDE SEQUENCE [LARGE SCALE GENOMIC DNA]</scope>
    <source>
        <strain evidence="3 4">SgZ-5</strain>
    </source>
</reference>
<dbReference type="Pfam" id="PF04471">
    <property type="entry name" value="Mrr_cat"/>
    <property type="match status" value="1"/>
</dbReference>
<feature type="coiled-coil region" evidence="1">
    <location>
        <begin position="114"/>
        <end position="141"/>
    </location>
</feature>
<evidence type="ECO:0000256" key="1">
    <source>
        <dbReference type="SAM" id="Coils"/>
    </source>
</evidence>
<keyword evidence="4" id="KW-1185">Reference proteome</keyword>
<dbReference type="InterPro" id="IPR052906">
    <property type="entry name" value="Type_IV_Methyl-Rstrct_Enzyme"/>
</dbReference>
<dbReference type="InterPro" id="IPR011856">
    <property type="entry name" value="tRNA_endonuc-like_dom_sf"/>
</dbReference>